<name>A0A8H5JHL5_9HYPO</name>
<feature type="compositionally biased region" description="Low complexity" evidence="2">
    <location>
        <begin position="188"/>
        <end position="206"/>
    </location>
</feature>
<feature type="compositionally biased region" description="Acidic residues" evidence="2">
    <location>
        <begin position="208"/>
        <end position="217"/>
    </location>
</feature>
<sequence>MSPAPEDGLQVTLYQAPSGPHGVIMTKDAIIARLMADLTQANADKEDLQARLTKQKQSETILENINDEQDARIAELEVKLRRQMKLYRDLKRERDVFDRALDRQDYEIVEMKKEVSGQNKKLNDQEREIERLWTQLGIWERVVDEDNASTNSDSSFTDYNLMDVASDDDEEDDIDEECGYFPARYYNGSDNSSISSNSSSSTGTISMESEDEAMDDN</sequence>
<feature type="region of interest" description="Disordered" evidence="2">
    <location>
        <begin position="185"/>
        <end position="217"/>
    </location>
</feature>
<keyword evidence="4" id="KW-1185">Reference proteome</keyword>
<evidence type="ECO:0000256" key="1">
    <source>
        <dbReference type="SAM" id="Coils"/>
    </source>
</evidence>
<feature type="coiled-coil region" evidence="1">
    <location>
        <begin position="31"/>
        <end position="132"/>
    </location>
</feature>
<evidence type="ECO:0000256" key="2">
    <source>
        <dbReference type="SAM" id="MobiDB-lite"/>
    </source>
</evidence>
<evidence type="ECO:0000313" key="4">
    <source>
        <dbReference type="Proteomes" id="UP000522262"/>
    </source>
</evidence>
<organism evidence="3 4">
    <name type="scientific">Fusarium mexicanum</name>
    <dbReference type="NCBI Taxonomy" id="751941"/>
    <lineage>
        <taxon>Eukaryota</taxon>
        <taxon>Fungi</taxon>
        <taxon>Dikarya</taxon>
        <taxon>Ascomycota</taxon>
        <taxon>Pezizomycotina</taxon>
        <taxon>Sordariomycetes</taxon>
        <taxon>Hypocreomycetidae</taxon>
        <taxon>Hypocreales</taxon>
        <taxon>Nectriaceae</taxon>
        <taxon>Fusarium</taxon>
        <taxon>Fusarium fujikuroi species complex</taxon>
    </lineage>
</organism>
<proteinExistence type="predicted"/>
<reference evidence="3 4" key="1">
    <citation type="submission" date="2020-05" db="EMBL/GenBank/DDBJ databases">
        <title>Identification and distribution of gene clusters putatively required for synthesis of sphingolipid metabolism inhibitors in phylogenetically diverse species of the filamentous fungus Fusarium.</title>
        <authorList>
            <person name="Kim H.-S."/>
            <person name="Busman M."/>
            <person name="Brown D.W."/>
            <person name="Divon H."/>
            <person name="Uhlig S."/>
            <person name="Proctor R.H."/>
        </authorList>
    </citation>
    <scope>NUCLEOTIDE SEQUENCE [LARGE SCALE GENOMIC DNA]</scope>
    <source>
        <strain evidence="3 4">NRRL 53147</strain>
    </source>
</reference>
<dbReference type="EMBL" id="JAAOAM010000055">
    <property type="protein sequence ID" value="KAF5553321.1"/>
    <property type="molecule type" value="Genomic_DNA"/>
</dbReference>
<gene>
    <name evidence="3" type="ORF">FMEXI_2455</name>
</gene>
<evidence type="ECO:0000313" key="3">
    <source>
        <dbReference type="EMBL" id="KAF5553321.1"/>
    </source>
</evidence>
<accession>A0A8H5JHL5</accession>
<protein>
    <submittedName>
        <fullName evidence="3">Uncharacterized protein</fullName>
    </submittedName>
</protein>
<dbReference type="AlphaFoldDB" id="A0A8H5JHL5"/>
<keyword evidence="1" id="KW-0175">Coiled coil</keyword>
<comment type="caution">
    <text evidence="3">The sequence shown here is derived from an EMBL/GenBank/DDBJ whole genome shotgun (WGS) entry which is preliminary data.</text>
</comment>
<dbReference type="Proteomes" id="UP000522262">
    <property type="component" value="Unassembled WGS sequence"/>
</dbReference>